<dbReference type="Pfam" id="PF02038">
    <property type="entry name" value="ATP1G1_PLM_MAT8"/>
    <property type="match status" value="1"/>
</dbReference>
<dbReference type="Gene3D" id="1.20.5.780">
    <property type="entry name" value="Single helix bin"/>
    <property type="match status" value="1"/>
</dbReference>
<dbReference type="AlphaFoldDB" id="A0A4X2KL61"/>
<sequence length="173" mass="18951">MQLKKKKTASKSAPSPSQFWASFTAATSAFHAPGPEPDHFYYDYDFVRIVRLTPATTMFVLGILIILRKKVKCRQSDSSPRGSRPPLTSVNGPLLYELPVPQTRLLTPQGVPRAQSIEPPWGAGLAPLPEASAIKSTPIAPHGPRHPVPCSPPRTQTYTSCLTSFLESRHLLP</sequence>
<dbReference type="InterPro" id="IPR000272">
    <property type="entry name" value="Ion-transport_regulator_FXYD"/>
</dbReference>
<reference evidence="8" key="2">
    <citation type="submission" date="2025-08" db="UniProtKB">
        <authorList>
            <consortium name="Ensembl"/>
        </authorList>
    </citation>
    <scope>IDENTIFICATION</scope>
</reference>
<reference evidence="9" key="1">
    <citation type="submission" date="2018-12" db="EMBL/GenBank/DDBJ databases">
        <authorList>
            <person name="Yazar S."/>
        </authorList>
    </citation>
    <scope>NUCLEOTIDE SEQUENCE [LARGE SCALE GENOMIC DNA]</scope>
</reference>
<dbReference type="GO" id="GO:0043269">
    <property type="term" value="P:regulation of monoatomic ion transport"/>
    <property type="evidence" value="ECO:0007669"/>
    <property type="project" value="InterPro"/>
</dbReference>
<keyword evidence="3 7" id="KW-0813">Transport</keyword>
<comment type="subcellular location">
    <subcellularLocation>
        <location evidence="1">Membrane</location>
        <topology evidence="1">Single-pass membrane protein</topology>
    </subcellularLocation>
</comment>
<evidence type="ECO:0000256" key="1">
    <source>
        <dbReference type="ARBA" id="ARBA00004167"/>
    </source>
</evidence>
<evidence type="ECO:0000313" key="8">
    <source>
        <dbReference type="Ensembl" id="ENSVURP00010009912.1"/>
    </source>
</evidence>
<accession>A0A4X2KL61</accession>
<organism evidence="8 9">
    <name type="scientific">Vombatus ursinus</name>
    <name type="common">Common wombat</name>
    <dbReference type="NCBI Taxonomy" id="29139"/>
    <lineage>
        <taxon>Eukaryota</taxon>
        <taxon>Metazoa</taxon>
        <taxon>Chordata</taxon>
        <taxon>Craniata</taxon>
        <taxon>Vertebrata</taxon>
        <taxon>Euteleostomi</taxon>
        <taxon>Mammalia</taxon>
        <taxon>Metatheria</taxon>
        <taxon>Diprotodontia</taxon>
        <taxon>Vombatidae</taxon>
        <taxon>Vombatus</taxon>
    </lineage>
</organism>
<dbReference type="GO" id="GO:0017080">
    <property type="term" value="F:sodium channel regulator activity"/>
    <property type="evidence" value="ECO:0007669"/>
    <property type="project" value="TreeGrafter"/>
</dbReference>
<comment type="similarity">
    <text evidence="2 7">Belongs to the FXYD family.</text>
</comment>
<evidence type="ECO:0000313" key="9">
    <source>
        <dbReference type="Proteomes" id="UP000314987"/>
    </source>
</evidence>
<proteinExistence type="inferred from homology"/>
<protein>
    <recommendedName>
        <fullName evidence="7">FXYD domain-containing ion transport regulator</fullName>
    </recommendedName>
</protein>
<evidence type="ECO:0000256" key="4">
    <source>
        <dbReference type="ARBA" id="ARBA00022692"/>
    </source>
</evidence>
<name>A0A4X2KL61_VOMUR</name>
<feature type="transmembrane region" description="Helical" evidence="7">
    <location>
        <begin position="49"/>
        <end position="67"/>
    </location>
</feature>
<dbReference type="Proteomes" id="UP000314987">
    <property type="component" value="Unassembled WGS sequence"/>
</dbReference>
<dbReference type="STRING" id="29139.ENSVURP00010009912"/>
<keyword evidence="4 7" id="KW-0812">Transmembrane</keyword>
<keyword evidence="7" id="KW-1133">Transmembrane helix</keyword>
<evidence type="ECO:0000256" key="7">
    <source>
        <dbReference type="RuleBase" id="RU364131"/>
    </source>
</evidence>
<evidence type="ECO:0000256" key="5">
    <source>
        <dbReference type="ARBA" id="ARBA00023065"/>
    </source>
</evidence>
<dbReference type="PANTHER" id="PTHR14132:SF1">
    <property type="entry name" value="FXYD DOMAIN-CONTAINING ION TRANSPORT REGULATOR 7"/>
    <property type="match status" value="1"/>
</dbReference>
<keyword evidence="5 7" id="KW-0406">Ion transport</keyword>
<dbReference type="Ensembl" id="ENSVURT00010011238.1">
    <property type="protein sequence ID" value="ENSVURP00010009912.1"/>
    <property type="gene ID" value="ENSVURG00010007667.1"/>
</dbReference>
<dbReference type="PANTHER" id="PTHR14132">
    <property type="entry name" value="SODIUM/POTASSIUM-TRANSPORTING ATPASE SUBUNIT GAMMA"/>
    <property type="match status" value="1"/>
</dbReference>
<evidence type="ECO:0000256" key="6">
    <source>
        <dbReference type="ARBA" id="ARBA00023136"/>
    </source>
</evidence>
<keyword evidence="9" id="KW-1185">Reference proteome</keyword>
<evidence type="ECO:0000256" key="3">
    <source>
        <dbReference type="ARBA" id="ARBA00022448"/>
    </source>
</evidence>
<dbReference type="GO" id="GO:0006811">
    <property type="term" value="P:monoatomic ion transport"/>
    <property type="evidence" value="ECO:0007669"/>
    <property type="project" value="UniProtKB-KW"/>
</dbReference>
<evidence type="ECO:0000256" key="2">
    <source>
        <dbReference type="ARBA" id="ARBA00005948"/>
    </source>
</evidence>
<dbReference type="GO" id="GO:0016020">
    <property type="term" value="C:membrane"/>
    <property type="evidence" value="ECO:0007669"/>
    <property type="project" value="UniProtKB-SubCell"/>
</dbReference>
<keyword evidence="6 7" id="KW-0472">Membrane</keyword>
<reference evidence="8" key="3">
    <citation type="submission" date="2025-09" db="UniProtKB">
        <authorList>
            <consortium name="Ensembl"/>
        </authorList>
    </citation>
    <scope>IDENTIFICATION</scope>
</reference>